<keyword evidence="3" id="KW-1185">Reference proteome</keyword>
<accession>A0A8X7WEW9</accession>
<feature type="region of interest" description="Disordered" evidence="1">
    <location>
        <begin position="1"/>
        <end position="64"/>
    </location>
</feature>
<sequence length="133" mass="15471">MAGRQKSRKKNKSTTRARKNITPVVDEHVEEHVEEYVEELSGENLSDDLSASSEESQPLPPSNLYFKNTEFTKTSMIQSKCSVTKTVDVIKNLKNELPWFKRHPQFSHFFHMPQEDNLKLLVRRRRGHSLVCS</sequence>
<gene>
    <name evidence="2" type="ORF">Bca52824_010999</name>
</gene>
<feature type="compositionally biased region" description="Basic and acidic residues" evidence="1">
    <location>
        <begin position="25"/>
        <end position="35"/>
    </location>
</feature>
<feature type="compositionally biased region" description="Low complexity" evidence="1">
    <location>
        <begin position="47"/>
        <end position="56"/>
    </location>
</feature>
<organism evidence="2 3">
    <name type="scientific">Brassica carinata</name>
    <name type="common">Ethiopian mustard</name>
    <name type="synonym">Abyssinian cabbage</name>
    <dbReference type="NCBI Taxonomy" id="52824"/>
    <lineage>
        <taxon>Eukaryota</taxon>
        <taxon>Viridiplantae</taxon>
        <taxon>Streptophyta</taxon>
        <taxon>Embryophyta</taxon>
        <taxon>Tracheophyta</taxon>
        <taxon>Spermatophyta</taxon>
        <taxon>Magnoliopsida</taxon>
        <taxon>eudicotyledons</taxon>
        <taxon>Gunneridae</taxon>
        <taxon>Pentapetalae</taxon>
        <taxon>rosids</taxon>
        <taxon>malvids</taxon>
        <taxon>Brassicales</taxon>
        <taxon>Brassicaceae</taxon>
        <taxon>Brassiceae</taxon>
        <taxon>Brassica</taxon>
    </lineage>
</organism>
<evidence type="ECO:0000313" key="3">
    <source>
        <dbReference type="Proteomes" id="UP000886595"/>
    </source>
</evidence>
<evidence type="ECO:0000313" key="2">
    <source>
        <dbReference type="EMBL" id="KAG2328271.1"/>
    </source>
</evidence>
<feature type="compositionally biased region" description="Basic residues" evidence="1">
    <location>
        <begin position="1"/>
        <end position="19"/>
    </location>
</feature>
<proteinExistence type="predicted"/>
<protein>
    <submittedName>
        <fullName evidence="2">Uncharacterized protein</fullName>
    </submittedName>
</protein>
<reference evidence="2 3" key="1">
    <citation type="submission" date="2020-02" db="EMBL/GenBank/DDBJ databases">
        <authorList>
            <person name="Ma Q."/>
            <person name="Huang Y."/>
            <person name="Song X."/>
            <person name="Pei D."/>
        </authorList>
    </citation>
    <scope>NUCLEOTIDE SEQUENCE [LARGE SCALE GENOMIC DNA]</scope>
    <source>
        <strain evidence="2">Sxm20200214</strain>
        <tissue evidence="2">Leaf</tissue>
    </source>
</reference>
<comment type="caution">
    <text evidence="2">The sequence shown here is derived from an EMBL/GenBank/DDBJ whole genome shotgun (WGS) entry which is preliminary data.</text>
</comment>
<dbReference type="AlphaFoldDB" id="A0A8X7WEW9"/>
<name>A0A8X7WEW9_BRACI</name>
<dbReference type="OrthoDB" id="1106331at2759"/>
<dbReference type="EMBL" id="JAAMPC010000002">
    <property type="protein sequence ID" value="KAG2328271.1"/>
    <property type="molecule type" value="Genomic_DNA"/>
</dbReference>
<dbReference type="Proteomes" id="UP000886595">
    <property type="component" value="Unassembled WGS sequence"/>
</dbReference>
<evidence type="ECO:0000256" key="1">
    <source>
        <dbReference type="SAM" id="MobiDB-lite"/>
    </source>
</evidence>